<evidence type="ECO:0000256" key="4">
    <source>
        <dbReference type="ARBA" id="ARBA00023054"/>
    </source>
</evidence>
<dbReference type="PaxDb" id="2903-EOD12716"/>
<evidence type="ECO:0000256" key="7">
    <source>
        <dbReference type="RuleBase" id="RU000394"/>
    </source>
</evidence>
<dbReference type="SMART" id="SM00129">
    <property type="entry name" value="KISc"/>
    <property type="match status" value="1"/>
</dbReference>
<dbReference type="GeneID" id="17258862"/>
<dbReference type="InterPro" id="IPR027640">
    <property type="entry name" value="Kinesin-like_fam"/>
</dbReference>
<keyword evidence="5 6" id="KW-0505">Motor protein</keyword>
<dbReference type="Proteomes" id="UP000013827">
    <property type="component" value="Unassembled WGS sequence"/>
</dbReference>
<feature type="domain" description="Kinesin motor" evidence="8">
    <location>
        <begin position="10"/>
        <end position="344"/>
    </location>
</feature>
<keyword evidence="2 6" id="KW-0547">Nucleotide-binding</keyword>
<dbReference type="OMA" id="ERCQINT"/>
<protein>
    <recommendedName>
        <fullName evidence="7">Kinesin-like protein</fullName>
    </recommendedName>
</protein>
<keyword evidence="4" id="KW-0175">Coiled coil</keyword>
<keyword evidence="3 6" id="KW-0067">ATP-binding</keyword>
<dbReference type="InterPro" id="IPR001752">
    <property type="entry name" value="Kinesin_motor_dom"/>
</dbReference>
<name>A0A0D3IN81_EMIH1</name>
<dbReference type="InterPro" id="IPR027417">
    <property type="entry name" value="P-loop_NTPase"/>
</dbReference>
<dbReference type="GO" id="GO:0008017">
    <property type="term" value="F:microtubule binding"/>
    <property type="evidence" value="ECO:0007669"/>
    <property type="project" value="InterPro"/>
</dbReference>
<reference evidence="9" key="2">
    <citation type="submission" date="2024-10" db="UniProtKB">
        <authorList>
            <consortium name="EnsemblProtists"/>
        </authorList>
    </citation>
    <scope>IDENTIFICATION</scope>
</reference>
<evidence type="ECO:0000256" key="3">
    <source>
        <dbReference type="ARBA" id="ARBA00022840"/>
    </source>
</evidence>
<dbReference type="AlphaFoldDB" id="A0A0D3IN81"/>
<evidence type="ECO:0000313" key="10">
    <source>
        <dbReference type="Proteomes" id="UP000013827"/>
    </source>
</evidence>
<dbReference type="GO" id="GO:0005524">
    <property type="term" value="F:ATP binding"/>
    <property type="evidence" value="ECO:0007669"/>
    <property type="project" value="UniProtKB-UniRule"/>
</dbReference>
<dbReference type="PROSITE" id="PS50067">
    <property type="entry name" value="KINESIN_MOTOR_2"/>
    <property type="match status" value="1"/>
</dbReference>
<comment type="similarity">
    <text evidence="6 7">Belongs to the TRAFAC class myosin-kinesin ATPase superfamily. Kinesin family.</text>
</comment>
<dbReference type="GO" id="GO:0003777">
    <property type="term" value="F:microtubule motor activity"/>
    <property type="evidence" value="ECO:0007669"/>
    <property type="project" value="InterPro"/>
</dbReference>
<dbReference type="RefSeq" id="XP_005791867.1">
    <property type="nucleotide sequence ID" value="XM_005791810.1"/>
</dbReference>
<dbReference type="KEGG" id="ehx:EMIHUDRAFT_76658"/>
<dbReference type="HOGENOM" id="CLU_001485_2_0_1"/>
<dbReference type="PROSITE" id="PS00411">
    <property type="entry name" value="KINESIN_MOTOR_1"/>
    <property type="match status" value="1"/>
</dbReference>
<dbReference type="GO" id="GO:0005874">
    <property type="term" value="C:microtubule"/>
    <property type="evidence" value="ECO:0007669"/>
    <property type="project" value="UniProtKB-KW"/>
</dbReference>
<feature type="binding site" evidence="6">
    <location>
        <begin position="88"/>
        <end position="95"/>
    </location>
    <ligand>
        <name>ATP</name>
        <dbReference type="ChEBI" id="CHEBI:30616"/>
    </ligand>
</feature>
<keyword evidence="10" id="KW-1185">Reference proteome</keyword>
<keyword evidence="1 7" id="KW-0493">Microtubule</keyword>
<dbReference type="RefSeq" id="XP_005765145.1">
    <property type="nucleotide sequence ID" value="XM_005765088.1"/>
</dbReference>
<organism evidence="9 10">
    <name type="scientific">Emiliania huxleyi (strain CCMP1516)</name>
    <dbReference type="NCBI Taxonomy" id="280463"/>
    <lineage>
        <taxon>Eukaryota</taxon>
        <taxon>Haptista</taxon>
        <taxon>Haptophyta</taxon>
        <taxon>Prymnesiophyceae</taxon>
        <taxon>Isochrysidales</taxon>
        <taxon>Noelaerhabdaceae</taxon>
        <taxon>Emiliania</taxon>
    </lineage>
</organism>
<dbReference type="GeneID" id="17284709"/>
<evidence type="ECO:0000313" key="9">
    <source>
        <dbReference type="EnsemblProtists" id="EOD12716"/>
    </source>
</evidence>
<dbReference type="KEGG" id="ehx:EMIHUDRAFT_62669"/>
<dbReference type="PANTHER" id="PTHR47968">
    <property type="entry name" value="CENTROMERE PROTEIN E"/>
    <property type="match status" value="1"/>
</dbReference>
<evidence type="ECO:0000256" key="5">
    <source>
        <dbReference type="ARBA" id="ARBA00023175"/>
    </source>
</evidence>
<dbReference type="EnsemblProtists" id="EOD39438">
    <property type="protein sequence ID" value="EOD39438"/>
    <property type="gene ID" value="EMIHUDRAFT_62669"/>
</dbReference>
<dbReference type="CDD" id="cd00106">
    <property type="entry name" value="KISc"/>
    <property type="match status" value="1"/>
</dbReference>
<dbReference type="EnsemblProtists" id="EOD12716">
    <property type="protein sequence ID" value="EOD12716"/>
    <property type="gene ID" value="EMIHUDRAFT_76658"/>
</dbReference>
<evidence type="ECO:0000256" key="6">
    <source>
        <dbReference type="PROSITE-ProRule" id="PRU00283"/>
    </source>
</evidence>
<evidence type="ECO:0000259" key="8">
    <source>
        <dbReference type="PROSITE" id="PS50067"/>
    </source>
</evidence>
<dbReference type="SUPFAM" id="SSF52540">
    <property type="entry name" value="P-loop containing nucleoside triphosphate hydrolases"/>
    <property type="match status" value="1"/>
</dbReference>
<proteinExistence type="inferred from homology"/>
<evidence type="ECO:0000256" key="1">
    <source>
        <dbReference type="ARBA" id="ARBA00022701"/>
    </source>
</evidence>
<dbReference type="PANTHER" id="PTHR47968:SF36">
    <property type="entry name" value="KINESIN HEAVY CHAIN ISOFORM X1"/>
    <property type="match status" value="1"/>
</dbReference>
<dbReference type="InterPro" id="IPR036961">
    <property type="entry name" value="Kinesin_motor_dom_sf"/>
</dbReference>
<sequence>MARTQNPEEPIRVIVRVRPPQSGRDDLDVDSLAIRGDTVQLIRKQRTFSAQFDAALDGEADQRSLFSHIRPACEAALDGINATVLAYGQTGSGKTHTIFGGLLPDEQEGEERTGIAGRALHQIFEHAACAATCGTRVMVSASMLEVYNETLRDLLLPSVDGGHERPALALRESESRETYVQGLTEVPLHDAAAAVALIRRALRMRAIRATDANARSSRSHAVLQFIVEQRGGSARGGLRSRFCLVDLAGSERAMAAELLARDHQRERCQINTSLTALAKCVHALSVSTRGESHIPFRDSVLTRLLQPALSGNSRTVLLAMLSPTADAVENNLSTLRFADRAKRV</sequence>
<dbReference type="STRING" id="2903.R1DVH5"/>
<accession>A0A0D3IN81</accession>
<dbReference type="Gene3D" id="3.40.850.10">
    <property type="entry name" value="Kinesin motor domain"/>
    <property type="match status" value="1"/>
</dbReference>
<dbReference type="GO" id="GO:0007018">
    <property type="term" value="P:microtubule-based movement"/>
    <property type="evidence" value="ECO:0007669"/>
    <property type="project" value="InterPro"/>
</dbReference>
<dbReference type="InterPro" id="IPR019821">
    <property type="entry name" value="Kinesin_motor_CS"/>
</dbReference>
<dbReference type="PRINTS" id="PR00380">
    <property type="entry name" value="KINESINHEAVY"/>
</dbReference>
<dbReference type="Pfam" id="PF00225">
    <property type="entry name" value="Kinesin"/>
    <property type="match status" value="1"/>
</dbReference>
<reference evidence="10" key="1">
    <citation type="journal article" date="2013" name="Nature">
        <title>Pan genome of the phytoplankton Emiliania underpins its global distribution.</title>
        <authorList>
            <person name="Read B.A."/>
            <person name="Kegel J."/>
            <person name="Klute M.J."/>
            <person name="Kuo A."/>
            <person name="Lefebvre S.C."/>
            <person name="Maumus F."/>
            <person name="Mayer C."/>
            <person name="Miller J."/>
            <person name="Monier A."/>
            <person name="Salamov A."/>
            <person name="Young J."/>
            <person name="Aguilar M."/>
            <person name="Claverie J.M."/>
            <person name="Frickenhaus S."/>
            <person name="Gonzalez K."/>
            <person name="Herman E.K."/>
            <person name="Lin Y.C."/>
            <person name="Napier J."/>
            <person name="Ogata H."/>
            <person name="Sarno A.F."/>
            <person name="Shmutz J."/>
            <person name="Schroeder D."/>
            <person name="de Vargas C."/>
            <person name="Verret F."/>
            <person name="von Dassow P."/>
            <person name="Valentin K."/>
            <person name="Van de Peer Y."/>
            <person name="Wheeler G."/>
            <person name="Dacks J.B."/>
            <person name="Delwiche C.F."/>
            <person name="Dyhrman S.T."/>
            <person name="Glockner G."/>
            <person name="John U."/>
            <person name="Richards T."/>
            <person name="Worden A.Z."/>
            <person name="Zhang X."/>
            <person name="Grigoriev I.V."/>
            <person name="Allen A.E."/>
            <person name="Bidle K."/>
            <person name="Borodovsky M."/>
            <person name="Bowler C."/>
            <person name="Brownlee C."/>
            <person name="Cock J.M."/>
            <person name="Elias M."/>
            <person name="Gladyshev V.N."/>
            <person name="Groth M."/>
            <person name="Guda C."/>
            <person name="Hadaegh A."/>
            <person name="Iglesias-Rodriguez M.D."/>
            <person name="Jenkins J."/>
            <person name="Jones B.M."/>
            <person name="Lawson T."/>
            <person name="Leese F."/>
            <person name="Lindquist E."/>
            <person name="Lobanov A."/>
            <person name="Lomsadze A."/>
            <person name="Malik S.B."/>
            <person name="Marsh M.E."/>
            <person name="Mackinder L."/>
            <person name="Mock T."/>
            <person name="Mueller-Roeber B."/>
            <person name="Pagarete A."/>
            <person name="Parker M."/>
            <person name="Probert I."/>
            <person name="Quesneville H."/>
            <person name="Raines C."/>
            <person name="Rensing S.A."/>
            <person name="Riano-Pachon D.M."/>
            <person name="Richier S."/>
            <person name="Rokitta S."/>
            <person name="Shiraiwa Y."/>
            <person name="Soanes D.M."/>
            <person name="van der Giezen M."/>
            <person name="Wahlund T.M."/>
            <person name="Williams B."/>
            <person name="Wilson W."/>
            <person name="Wolfe G."/>
            <person name="Wurch L.L."/>
        </authorList>
    </citation>
    <scope>NUCLEOTIDE SEQUENCE</scope>
</reference>
<dbReference type="eggNOG" id="KOG0244">
    <property type="taxonomic scope" value="Eukaryota"/>
</dbReference>
<evidence type="ECO:0000256" key="2">
    <source>
        <dbReference type="ARBA" id="ARBA00022741"/>
    </source>
</evidence>